<protein>
    <submittedName>
        <fullName evidence="3">M23 family metallopeptidase</fullName>
    </submittedName>
</protein>
<feature type="transmembrane region" description="Helical" evidence="1">
    <location>
        <begin position="31"/>
        <end position="49"/>
    </location>
</feature>
<comment type="caution">
    <text evidence="3">The sequence shown here is derived from an EMBL/GenBank/DDBJ whole genome shotgun (WGS) entry which is preliminary data.</text>
</comment>
<sequence length="272" mass="31075">MKLFKLTNLFLKKDNISKNKLLSILRKKEPWYATFIMVIILVYLANSILSSDKKKLHENLVVLSGYDESLKANINESINDSMVNATERKRLLNQIENKIVHFLYEIPDYSYFTPLETYLQLYPKLLDEIPSCSPLEKGGYYIGSKYGYRVHPITKDVKKHYGLDFAAPKDTHVYTTASGTIISIKHSKTGYGTHIIIKHRFGFETLYGHLTKVLVTKGQYVDQHQLIGTVGSSGASTGNHLHYEVVKNKQKIDPIPSLNQKKNILKKLITNN</sequence>
<dbReference type="CDD" id="cd12797">
    <property type="entry name" value="M23_peptidase"/>
    <property type="match status" value="1"/>
</dbReference>
<dbReference type="InterPro" id="IPR011055">
    <property type="entry name" value="Dup_hybrid_motif"/>
</dbReference>
<evidence type="ECO:0000313" key="4">
    <source>
        <dbReference type="Proteomes" id="UP000292372"/>
    </source>
</evidence>
<dbReference type="OrthoDB" id="9810477at2"/>
<evidence type="ECO:0000256" key="1">
    <source>
        <dbReference type="SAM" id="Phobius"/>
    </source>
</evidence>
<proteinExistence type="predicted"/>
<dbReference type="PANTHER" id="PTHR21666:SF270">
    <property type="entry name" value="MUREIN HYDROLASE ACTIVATOR ENVC"/>
    <property type="match status" value="1"/>
</dbReference>
<name>A0A4Q9FKR0_9FLAO</name>
<keyword evidence="1" id="KW-1133">Transmembrane helix</keyword>
<organism evidence="3 4">
    <name type="scientific">Hyunsoonleella pacifica</name>
    <dbReference type="NCBI Taxonomy" id="1080224"/>
    <lineage>
        <taxon>Bacteria</taxon>
        <taxon>Pseudomonadati</taxon>
        <taxon>Bacteroidota</taxon>
        <taxon>Flavobacteriia</taxon>
        <taxon>Flavobacteriales</taxon>
        <taxon>Flavobacteriaceae</taxon>
    </lineage>
</organism>
<evidence type="ECO:0000313" key="3">
    <source>
        <dbReference type="EMBL" id="TBN14401.1"/>
    </source>
</evidence>
<dbReference type="GO" id="GO:0004222">
    <property type="term" value="F:metalloendopeptidase activity"/>
    <property type="evidence" value="ECO:0007669"/>
    <property type="project" value="TreeGrafter"/>
</dbReference>
<accession>A0A4Q9FKR0</accession>
<dbReference type="Proteomes" id="UP000292372">
    <property type="component" value="Unassembled WGS sequence"/>
</dbReference>
<dbReference type="InterPro" id="IPR050570">
    <property type="entry name" value="Cell_wall_metabolism_enzyme"/>
</dbReference>
<keyword evidence="1" id="KW-0812">Transmembrane</keyword>
<dbReference type="Pfam" id="PF01551">
    <property type="entry name" value="Peptidase_M23"/>
    <property type="match status" value="1"/>
</dbReference>
<evidence type="ECO:0000259" key="2">
    <source>
        <dbReference type="Pfam" id="PF01551"/>
    </source>
</evidence>
<dbReference type="SUPFAM" id="SSF51261">
    <property type="entry name" value="Duplicated hybrid motif"/>
    <property type="match status" value="1"/>
</dbReference>
<dbReference type="InterPro" id="IPR016047">
    <property type="entry name" value="M23ase_b-sheet_dom"/>
</dbReference>
<feature type="domain" description="M23ase beta-sheet core" evidence="2">
    <location>
        <begin position="159"/>
        <end position="254"/>
    </location>
</feature>
<reference evidence="3 4" key="1">
    <citation type="journal article" date="2015" name="Int. J. Syst. Evol. Microbiol.">
        <title>Hyunsoonleella pacifica sp. nov., isolated from seawater of South Pacific Gyre.</title>
        <authorList>
            <person name="Gao X."/>
            <person name="Zhang Z."/>
            <person name="Dai X."/>
            <person name="Zhang X.H."/>
        </authorList>
    </citation>
    <scope>NUCLEOTIDE SEQUENCE [LARGE SCALE GENOMIC DNA]</scope>
    <source>
        <strain evidence="3 4">SW033</strain>
    </source>
</reference>
<keyword evidence="1" id="KW-0472">Membrane</keyword>
<dbReference type="PANTHER" id="PTHR21666">
    <property type="entry name" value="PEPTIDASE-RELATED"/>
    <property type="match status" value="1"/>
</dbReference>
<dbReference type="AlphaFoldDB" id="A0A4Q9FKR0"/>
<gene>
    <name evidence="3" type="ORF">EYD46_12565</name>
</gene>
<dbReference type="EMBL" id="SIRS01000005">
    <property type="protein sequence ID" value="TBN14401.1"/>
    <property type="molecule type" value="Genomic_DNA"/>
</dbReference>
<dbReference type="Gene3D" id="2.70.70.10">
    <property type="entry name" value="Glucose Permease (Domain IIA)"/>
    <property type="match status" value="1"/>
</dbReference>
<keyword evidence="4" id="KW-1185">Reference proteome</keyword>